<dbReference type="AlphaFoldDB" id="A0A6L2L1C3"/>
<proteinExistence type="predicted"/>
<reference evidence="1" key="1">
    <citation type="journal article" date="2019" name="Sci. Rep.">
        <title>Draft genome of Tanacetum cinerariifolium, the natural source of mosquito coil.</title>
        <authorList>
            <person name="Yamashiro T."/>
            <person name="Shiraishi A."/>
            <person name="Satake H."/>
            <person name="Nakayama K."/>
        </authorList>
    </citation>
    <scope>NUCLEOTIDE SEQUENCE</scope>
</reference>
<accession>A0A6L2L1C3</accession>
<organism evidence="1">
    <name type="scientific">Tanacetum cinerariifolium</name>
    <name type="common">Dalmatian daisy</name>
    <name type="synonym">Chrysanthemum cinerariifolium</name>
    <dbReference type="NCBI Taxonomy" id="118510"/>
    <lineage>
        <taxon>Eukaryota</taxon>
        <taxon>Viridiplantae</taxon>
        <taxon>Streptophyta</taxon>
        <taxon>Embryophyta</taxon>
        <taxon>Tracheophyta</taxon>
        <taxon>Spermatophyta</taxon>
        <taxon>Magnoliopsida</taxon>
        <taxon>eudicotyledons</taxon>
        <taxon>Gunneridae</taxon>
        <taxon>Pentapetalae</taxon>
        <taxon>asterids</taxon>
        <taxon>campanulids</taxon>
        <taxon>Asterales</taxon>
        <taxon>Asteraceae</taxon>
        <taxon>Asteroideae</taxon>
        <taxon>Anthemideae</taxon>
        <taxon>Anthemidinae</taxon>
        <taxon>Tanacetum</taxon>
    </lineage>
</organism>
<evidence type="ECO:0000313" key="1">
    <source>
        <dbReference type="EMBL" id="GEU55683.1"/>
    </source>
</evidence>
<protein>
    <submittedName>
        <fullName evidence="1">Uncharacterized protein</fullName>
    </submittedName>
</protein>
<sequence length="90" mass="10163">MLKDSSEDLINFLAGRDPQWQFPKQTEEEEPNTLDVPMQTEAEDLMPLDIEEVVVVKQPYSLDKVTNAVLGLRAPKAEVECSGFGRKRNS</sequence>
<name>A0A6L2L1C3_TANCI</name>
<gene>
    <name evidence="1" type="ORF">Tci_027661</name>
</gene>
<comment type="caution">
    <text evidence="1">The sequence shown here is derived from an EMBL/GenBank/DDBJ whole genome shotgun (WGS) entry which is preliminary data.</text>
</comment>
<dbReference type="EMBL" id="BKCJ010003536">
    <property type="protein sequence ID" value="GEU55683.1"/>
    <property type="molecule type" value="Genomic_DNA"/>
</dbReference>